<keyword evidence="1 2" id="KW-0808">Transferase</keyword>
<dbReference type="InterPro" id="IPR044855">
    <property type="entry name" value="CoA-Trfase_III_dom3_sf"/>
</dbReference>
<evidence type="ECO:0000256" key="1">
    <source>
        <dbReference type="ARBA" id="ARBA00022679"/>
    </source>
</evidence>
<gene>
    <name evidence="2" type="ORF">X474_16085</name>
</gene>
<dbReference type="PANTHER" id="PTHR48207:SF3">
    <property type="entry name" value="SUCCINATE--HYDROXYMETHYLGLUTARATE COA-TRANSFERASE"/>
    <property type="match status" value="1"/>
</dbReference>
<dbReference type="Gene3D" id="3.30.1540.10">
    <property type="entry name" value="formyl-coa transferase, domain 3"/>
    <property type="match status" value="1"/>
</dbReference>
<dbReference type="InterPro" id="IPR003673">
    <property type="entry name" value="CoA-Trfase_fam_III"/>
</dbReference>
<dbReference type="SUPFAM" id="SSF89796">
    <property type="entry name" value="CoA-transferase family III (CaiB/BaiF)"/>
    <property type="match status" value="1"/>
</dbReference>
<accession>A0A0D2HRB7</accession>
<comment type="caution">
    <text evidence="2">The sequence shown here is derived from an EMBL/GenBank/DDBJ whole genome shotgun (WGS) entry which is preliminary data.</text>
</comment>
<dbReference type="PANTHER" id="PTHR48207">
    <property type="entry name" value="SUCCINATE--HYDROXYMETHYLGLUTARATE COA-TRANSFERASE"/>
    <property type="match status" value="1"/>
</dbReference>
<dbReference type="Pfam" id="PF02515">
    <property type="entry name" value="CoA_transf_3"/>
    <property type="match status" value="1"/>
</dbReference>
<dbReference type="Proteomes" id="UP000032233">
    <property type="component" value="Unassembled WGS sequence"/>
</dbReference>
<organism evidence="2 3">
    <name type="scientific">Dethiosulfatarculus sandiegensis</name>
    <dbReference type="NCBI Taxonomy" id="1429043"/>
    <lineage>
        <taxon>Bacteria</taxon>
        <taxon>Pseudomonadati</taxon>
        <taxon>Thermodesulfobacteriota</taxon>
        <taxon>Desulfarculia</taxon>
        <taxon>Desulfarculales</taxon>
        <taxon>Desulfarculaceae</taxon>
        <taxon>Dethiosulfatarculus</taxon>
    </lineage>
</organism>
<dbReference type="GO" id="GO:0008410">
    <property type="term" value="F:CoA-transferase activity"/>
    <property type="evidence" value="ECO:0007669"/>
    <property type="project" value="TreeGrafter"/>
</dbReference>
<evidence type="ECO:0000313" key="3">
    <source>
        <dbReference type="Proteomes" id="UP000032233"/>
    </source>
</evidence>
<evidence type="ECO:0000313" key="2">
    <source>
        <dbReference type="EMBL" id="KIX13083.1"/>
    </source>
</evidence>
<dbReference type="RefSeq" id="WP_044349884.1">
    <property type="nucleotide sequence ID" value="NZ_AZAC01000019.1"/>
</dbReference>
<protein>
    <submittedName>
        <fullName evidence="2">CoA transferase</fullName>
    </submittedName>
</protein>
<name>A0A0D2HRB7_9BACT</name>
<keyword evidence="3" id="KW-1185">Reference proteome</keyword>
<dbReference type="AlphaFoldDB" id="A0A0D2HRB7"/>
<dbReference type="InterPro" id="IPR023606">
    <property type="entry name" value="CoA-Trfase_III_dom_1_sf"/>
</dbReference>
<proteinExistence type="predicted"/>
<dbReference type="EMBL" id="AZAC01000019">
    <property type="protein sequence ID" value="KIX13083.1"/>
    <property type="molecule type" value="Genomic_DNA"/>
</dbReference>
<dbReference type="Gene3D" id="3.40.50.10540">
    <property type="entry name" value="Crotonobetainyl-coa:carnitine coa-transferase, domain 1"/>
    <property type="match status" value="1"/>
</dbReference>
<sequence length="398" mass="43689">MSDQELPLAGIKVLEMTHTVMGPTAGLILADLGASVLKIEKTPKGDDTRHLKGFGAGFFPYFNRNKASLCLDLKSEKGADVLNQLVKQADVLIENFGPGTIERLGFGYDKVKKINPKLIFCSLKGFMPGPYEKRLALDEVVQMMGGLAYMTGPKGRPLRAGASVTDILGGTFGAVGILAALREREKTGFGQLVKATLFESIALLMAQHMGVTALTGQDPPPMPERGRTWSVYDLFSTSDNEQVFIGITSDRHWKRFCETFGFDDFLNDPSLGSNQLRVENRDKFLPELKNRLGSLTKSQIMTFAQKAVIPFAQVSKPGDLFDDPHLNDSGWLMKTELPNGQQAKFPKLPLKIGEHDLGLYKNPPKLGQGGKEWLLNSGFSAKAIDELISDQVLVDKQT</sequence>
<dbReference type="OrthoDB" id="9781472at2"/>
<dbReference type="STRING" id="1429043.X474_16085"/>
<dbReference type="InterPro" id="IPR050483">
    <property type="entry name" value="CoA-transferase_III_domain"/>
</dbReference>
<dbReference type="InParanoid" id="A0A0D2HRB7"/>
<reference evidence="2 3" key="1">
    <citation type="submission" date="2013-11" db="EMBL/GenBank/DDBJ databases">
        <title>Metagenomic analysis of a methanogenic consortium involved in long chain n-alkane degradation.</title>
        <authorList>
            <person name="Davidova I.A."/>
            <person name="Callaghan A.V."/>
            <person name="Wawrik B."/>
            <person name="Pruitt S."/>
            <person name="Marks C."/>
            <person name="Duncan K.E."/>
            <person name="Suflita J.M."/>
        </authorList>
    </citation>
    <scope>NUCLEOTIDE SEQUENCE [LARGE SCALE GENOMIC DNA]</scope>
    <source>
        <strain evidence="2 3">SPR</strain>
    </source>
</reference>
<dbReference type="FunCoup" id="A0A0D2HRB7">
    <property type="interactions" value="442"/>
</dbReference>
<dbReference type="PATRIC" id="fig|1429043.3.peg.3403"/>